<name>A0A6J7IFD9_9ZZZZ</name>
<organism evidence="1">
    <name type="scientific">freshwater metagenome</name>
    <dbReference type="NCBI Taxonomy" id="449393"/>
    <lineage>
        <taxon>unclassified sequences</taxon>
        <taxon>metagenomes</taxon>
        <taxon>ecological metagenomes</taxon>
    </lineage>
</organism>
<dbReference type="AlphaFoldDB" id="A0A6J7IFD9"/>
<evidence type="ECO:0000313" key="1">
    <source>
        <dbReference type="EMBL" id="CAB4929610.1"/>
    </source>
</evidence>
<accession>A0A6J7IFD9</accession>
<dbReference type="EMBL" id="CAFBND010000008">
    <property type="protein sequence ID" value="CAB4929610.1"/>
    <property type="molecule type" value="Genomic_DNA"/>
</dbReference>
<protein>
    <submittedName>
        <fullName evidence="1">Unannotated protein</fullName>
    </submittedName>
</protein>
<gene>
    <name evidence="1" type="ORF">UFOPK3752_00343</name>
</gene>
<proteinExistence type="predicted"/>
<reference evidence="1" key="1">
    <citation type="submission" date="2020-05" db="EMBL/GenBank/DDBJ databases">
        <authorList>
            <person name="Chiriac C."/>
            <person name="Salcher M."/>
            <person name="Ghai R."/>
            <person name="Kavagutti S V."/>
        </authorList>
    </citation>
    <scope>NUCLEOTIDE SEQUENCE</scope>
</reference>
<sequence length="71" mass="7000">MANVLSGIRKAKSEAKVSMRVDVASAVVSGSAAALARVQVATGDLAAAGRVAELTFVTSDGPLSVEVTLAG</sequence>